<evidence type="ECO:0000256" key="6">
    <source>
        <dbReference type="ARBA" id="ARBA00023268"/>
    </source>
</evidence>
<feature type="chain" id="PRO_5041757153" description="Arginine biosynthesis bifunctional protein ArgJ beta chain" evidence="8">
    <location>
        <begin position="254"/>
        <end position="484"/>
    </location>
</feature>
<comment type="catalytic activity">
    <reaction evidence="8">
        <text>N(2)-acetyl-L-ornithine + L-glutamate = N-acetyl-L-glutamate + L-ornithine</text>
        <dbReference type="Rhea" id="RHEA:15349"/>
        <dbReference type="ChEBI" id="CHEBI:29985"/>
        <dbReference type="ChEBI" id="CHEBI:44337"/>
        <dbReference type="ChEBI" id="CHEBI:46911"/>
        <dbReference type="ChEBI" id="CHEBI:57805"/>
        <dbReference type="EC" id="2.3.1.35"/>
    </reaction>
</comment>
<dbReference type="InterPro" id="IPR016117">
    <property type="entry name" value="ArgJ-like_dom_sf"/>
</dbReference>
<feature type="binding site" evidence="8">
    <location>
        <position position="334"/>
    </location>
    <ligand>
        <name>substrate</name>
    </ligand>
</feature>
<evidence type="ECO:0000256" key="2">
    <source>
        <dbReference type="ARBA" id="ARBA00022571"/>
    </source>
</evidence>
<dbReference type="InterPro" id="IPR002813">
    <property type="entry name" value="Arg_biosynth_ArgJ"/>
</dbReference>
<feature type="site" description="Involved in the stabilization of negative charge on the oxyanion by the formation of the oxyanion hole" evidence="8">
    <location>
        <position position="182"/>
    </location>
</feature>
<sequence>MKNLLFSCSLQVVLMCFLGTSLAYTTFAKPSGRCFRSALFTAKDTPIDLPGFENAEEYLEYMESVSSLPKGFATGAADGTFVSKEAPNLGRLRIRGTIVQLTEGPTDSWAACFTSNKFPGAPVLVGRKRLAGGGAIAALVINNKVSNVCSGGDGEKDAELVCEAVAKSLNLESSEQVLPSSTGVIGWRLPAKELAEDIVPAAIKNIQIKSALNAAQAIMTTDRFPKVRSKTLSNGSRVVGIAKGAGMIEPNMATMLSYIMTDATISKKKLQEMLSAVVNETFNCLSIDGDESTSDTVVSIASNQVKADLDLDEFKNALLEVCQGLAKDIVRNGEGTGHVMRVQIDHFPGSMRSARFLGRHIVNSPLFKCAVAGNDPNTGRLAAAIGSYLGKHMPDADVRSMTLTLGNRVIFKNGKFVLEGEEVEKELCDHMINAGYGDSTNYPPHQRFVEIGVDFGKNCGDTSVTVFGSDLTKEYVQINGDYRS</sequence>
<feature type="binding site" evidence="8">
    <location>
        <position position="220"/>
    </location>
    <ligand>
        <name>substrate</name>
    </ligand>
</feature>
<name>A0AAD2GDE6_9STRA</name>
<keyword evidence="2 8" id="KW-0055">Arginine biosynthesis</keyword>
<feature type="binding site" evidence="8">
    <location>
        <position position="254"/>
    </location>
    <ligand>
        <name>substrate</name>
    </ligand>
</feature>
<dbReference type="GO" id="GO:0006526">
    <property type="term" value="P:L-arginine biosynthetic process"/>
    <property type="evidence" value="ECO:0007669"/>
    <property type="project" value="UniProtKB-UniRule"/>
</dbReference>
<keyword evidence="8" id="KW-0496">Mitochondrion</keyword>
<dbReference type="GO" id="GO:0006592">
    <property type="term" value="P:ornithine biosynthetic process"/>
    <property type="evidence" value="ECO:0007669"/>
    <property type="project" value="TreeGrafter"/>
</dbReference>
<dbReference type="FunFam" id="3.60.70.12:FF:000001">
    <property type="entry name" value="Arginine biosynthesis bifunctional protein ArgJ, chloroplastic"/>
    <property type="match status" value="1"/>
</dbReference>
<comment type="function">
    <text evidence="8">Catalyzes two activities which are involved in the cyclic version of arginine biosynthesis: the synthesis of acetylglutamate from glutamate and acetyl-CoA, and of ornithine by transacetylation between acetylornithine and glutamate.</text>
</comment>
<comment type="subcellular location">
    <subcellularLocation>
        <location evidence="8">Mitochondrion matrix</location>
    </subcellularLocation>
</comment>
<dbReference type="EC" id="2.3.1.1" evidence="8"/>
<dbReference type="NCBIfam" id="TIGR00120">
    <property type="entry name" value="ArgJ"/>
    <property type="match status" value="1"/>
</dbReference>
<dbReference type="InterPro" id="IPR042195">
    <property type="entry name" value="ArgJ_beta_C"/>
</dbReference>
<comment type="catalytic activity">
    <reaction evidence="8">
        <text>L-glutamate + acetyl-CoA = N-acetyl-L-glutamate + CoA + H(+)</text>
        <dbReference type="Rhea" id="RHEA:24292"/>
        <dbReference type="ChEBI" id="CHEBI:15378"/>
        <dbReference type="ChEBI" id="CHEBI:29985"/>
        <dbReference type="ChEBI" id="CHEBI:44337"/>
        <dbReference type="ChEBI" id="CHEBI:57287"/>
        <dbReference type="ChEBI" id="CHEBI:57288"/>
        <dbReference type="EC" id="2.3.1.1"/>
    </reaction>
</comment>
<feature type="active site" description="Nucleophile" evidence="8">
    <location>
        <position position="254"/>
    </location>
</feature>
<reference evidence="10" key="1">
    <citation type="submission" date="2023-08" db="EMBL/GenBank/DDBJ databases">
        <authorList>
            <person name="Audoor S."/>
            <person name="Bilcke G."/>
        </authorList>
    </citation>
    <scope>NUCLEOTIDE SEQUENCE</scope>
</reference>
<dbReference type="Gene3D" id="3.10.20.340">
    <property type="entry name" value="ArgJ beta chain, C-terminal domain"/>
    <property type="match status" value="1"/>
</dbReference>
<proteinExistence type="inferred from homology"/>
<comment type="pathway">
    <text evidence="8">Amino-acid biosynthesis; L-arginine biosynthesis; L-ornithine and N-acetyl-L-glutamate from L-glutamate and N(2)-acetyl-L-ornithine (cyclic): step 1/1.</text>
</comment>
<feature type="signal peptide" evidence="9">
    <location>
        <begin position="1"/>
        <end position="23"/>
    </location>
</feature>
<feature type="chain" id="PRO_5042063299" description="Arginine biosynthesis bifunctional protein ArgJ, mitochondrial" evidence="9">
    <location>
        <begin position="24"/>
        <end position="484"/>
    </location>
</feature>
<dbReference type="GO" id="GO:0004358">
    <property type="term" value="F:L-glutamate N-acetyltransferase activity, acting on acetyl-L-ornithine as donor"/>
    <property type="evidence" value="ECO:0007669"/>
    <property type="project" value="UniProtKB-UniRule"/>
</dbReference>
<evidence type="ECO:0000256" key="3">
    <source>
        <dbReference type="ARBA" id="ARBA00022605"/>
    </source>
</evidence>
<dbReference type="SUPFAM" id="SSF56266">
    <property type="entry name" value="DmpA/ArgJ-like"/>
    <property type="match status" value="1"/>
</dbReference>
<protein>
    <recommendedName>
        <fullName evidence="8">Arginine biosynthesis bifunctional protein ArgJ, mitochondrial</fullName>
    </recommendedName>
    <domain>
        <recommendedName>
            <fullName evidence="8">Glutamate N-acetyltransferase</fullName>
            <shortName evidence="8">GAT</shortName>
            <ecNumber evidence="8">2.3.1.35</ecNumber>
        </recommendedName>
        <alternativeName>
            <fullName evidence="8">Ornithine acetyltransferase</fullName>
            <shortName evidence="8">OATase</shortName>
        </alternativeName>
        <alternativeName>
            <fullName evidence="8">Ornithine transacetylase</fullName>
        </alternativeName>
    </domain>
    <domain>
        <recommendedName>
            <fullName evidence="8">Amino-acid acetyltransferase</fullName>
            <ecNumber evidence="8">2.3.1.1</ecNumber>
        </recommendedName>
        <alternativeName>
            <fullName evidence="8">N-acetylglutamate synthase</fullName>
            <shortName evidence="8">AGS</shortName>
        </alternativeName>
    </domain>
    <component>
        <recommendedName>
            <fullName evidence="8">Arginine biosynthesis bifunctional protein ArgJ alpha chain</fullName>
        </recommendedName>
    </component>
    <component>
        <recommendedName>
            <fullName evidence="8">Arginine biosynthesis bifunctional protein ArgJ beta chain</fullName>
        </recommendedName>
    </component>
</protein>
<feature type="binding site" evidence="8">
    <location>
        <position position="243"/>
    </location>
    <ligand>
        <name>substrate</name>
    </ligand>
</feature>
<dbReference type="GO" id="GO:0005759">
    <property type="term" value="C:mitochondrial matrix"/>
    <property type="evidence" value="ECO:0007669"/>
    <property type="project" value="UniProtKB-SubCell"/>
</dbReference>
<evidence type="ECO:0000313" key="10">
    <source>
        <dbReference type="EMBL" id="CAJ1970454.1"/>
    </source>
</evidence>
<comment type="PTM">
    <text evidence="8">The alpha and beta chains are autoproteolytically processed from a single precursor protein within the mitochondrion.</text>
</comment>
<keyword evidence="7 8" id="KW-0012">Acyltransferase</keyword>
<keyword evidence="3 8" id="KW-0028">Amino-acid biosynthesis</keyword>
<keyword evidence="11" id="KW-1185">Reference proteome</keyword>
<comment type="caution">
    <text evidence="10">The sequence shown here is derived from an EMBL/GenBank/DDBJ whole genome shotgun (WGS) entry which is preliminary data.</text>
</comment>
<dbReference type="EMBL" id="CAKOGP040002520">
    <property type="protein sequence ID" value="CAJ1970454.1"/>
    <property type="molecule type" value="Genomic_DNA"/>
</dbReference>
<dbReference type="EC" id="2.3.1.35" evidence="8"/>
<evidence type="ECO:0000256" key="5">
    <source>
        <dbReference type="ARBA" id="ARBA00022813"/>
    </source>
</evidence>
<comment type="pathway">
    <text evidence="8">Amino-acid biosynthesis; L-arginine biosynthesis; N(2)-acetyl-L-ornithine from L-glutamate: step 1/4.</text>
</comment>
<dbReference type="PANTHER" id="PTHR23100">
    <property type="entry name" value="ARGININE BIOSYNTHESIS BIFUNCTIONAL PROTEIN ARGJ"/>
    <property type="match status" value="1"/>
</dbReference>
<evidence type="ECO:0000256" key="8">
    <source>
        <dbReference type="HAMAP-Rule" id="MF_03124"/>
    </source>
</evidence>
<dbReference type="PANTHER" id="PTHR23100:SF0">
    <property type="entry name" value="ARGININE BIOSYNTHESIS BIFUNCTIONAL PROTEIN ARGJ, MITOCHONDRIAL"/>
    <property type="match status" value="1"/>
</dbReference>
<feature type="site" description="Involved in the stabilization of negative charge on the oxyanion by the formation of the oxyanion hole" evidence="8">
    <location>
        <position position="183"/>
    </location>
</feature>
<organism evidence="10 11">
    <name type="scientific">Cylindrotheca closterium</name>
    <dbReference type="NCBI Taxonomy" id="2856"/>
    <lineage>
        <taxon>Eukaryota</taxon>
        <taxon>Sar</taxon>
        <taxon>Stramenopiles</taxon>
        <taxon>Ochrophyta</taxon>
        <taxon>Bacillariophyta</taxon>
        <taxon>Bacillariophyceae</taxon>
        <taxon>Bacillariophycidae</taxon>
        <taxon>Bacillariales</taxon>
        <taxon>Bacillariaceae</taxon>
        <taxon>Cylindrotheca</taxon>
    </lineage>
</organism>
<feature type="chain" id="PRO_5041757154" description="Arginine biosynthesis bifunctional protein ArgJ alpha chain" evidence="8">
    <location>
        <begin position="1"/>
        <end position="253"/>
    </location>
</feature>
<accession>A0AAD2GDE6</accession>
<evidence type="ECO:0000256" key="4">
    <source>
        <dbReference type="ARBA" id="ARBA00022679"/>
    </source>
</evidence>
<evidence type="ECO:0000256" key="7">
    <source>
        <dbReference type="ARBA" id="ARBA00023315"/>
    </source>
</evidence>
<keyword evidence="5 8" id="KW-0068">Autocatalytic cleavage</keyword>
<keyword evidence="6 8" id="KW-0511">Multifunctional enzyme</keyword>
<evidence type="ECO:0000313" key="11">
    <source>
        <dbReference type="Proteomes" id="UP001295423"/>
    </source>
</evidence>
<feature type="binding site" evidence="8">
    <location>
        <position position="484"/>
    </location>
    <ligand>
        <name>substrate</name>
    </ligand>
</feature>
<dbReference type="AlphaFoldDB" id="A0AAD2GDE6"/>
<keyword evidence="9" id="KW-0732">Signal</keyword>
<evidence type="ECO:0000256" key="1">
    <source>
        <dbReference type="ARBA" id="ARBA00006774"/>
    </source>
</evidence>
<dbReference type="Pfam" id="PF01960">
    <property type="entry name" value="ArgJ"/>
    <property type="match status" value="1"/>
</dbReference>
<feature type="binding site" evidence="8">
    <location>
        <position position="479"/>
    </location>
    <ligand>
        <name>substrate</name>
    </ligand>
</feature>
<dbReference type="Gene3D" id="3.60.70.12">
    <property type="entry name" value="L-amino peptidase D-ALA esterase/amidase"/>
    <property type="match status" value="1"/>
</dbReference>
<comment type="subunit">
    <text evidence="8">Heterodimer of an alpha and a beta chain.</text>
</comment>
<comment type="similarity">
    <text evidence="1 8">Belongs to the ArgJ family.</text>
</comment>
<keyword evidence="4 8" id="KW-0808">Transferase</keyword>
<gene>
    <name evidence="10" type="ORF">CYCCA115_LOCUS24470</name>
</gene>
<evidence type="ECO:0000256" key="9">
    <source>
        <dbReference type="SAM" id="SignalP"/>
    </source>
</evidence>
<feature type="site" description="Cleavage; by autolysis" evidence="8">
    <location>
        <begin position="253"/>
        <end position="254"/>
    </location>
</feature>
<dbReference type="HAMAP" id="MF_01106">
    <property type="entry name" value="ArgJ"/>
    <property type="match status" value="1"/>
</dbReference>
<dbReference type="Proteomes" id="UP001295423">
    <property type="component" value="Unassembled WGS sequence"/>
</dbReference>
<dbReference type="GO" id="GO:0004042">
    <property type="term" value="F:L-glutamate N-acetyltransferase activity"/>
    <property type="evidence" value="ECO:0007669"/>
    <property type="project" value="UniProtKB-UniRule"/>
</dbReference>